<dbReference type="EMBL" id="QLLL01000003">
    <property type="protein sequence ID" value="RAJ06865.1"/>
    <property type="molecule type" value="Genomic_DNA"/>
</dbReference>
<name>A0A327QSJ0_9BACT</name>
<keyword evidence="2" id="KW-1185">Reference proteome</keyword>
<accession>A0A327QSJ0</accession>
<evidence type="ECO:0000313" key="1">
    <source>
        <dbReference type="EMBL" id="RAJ06865.1"/>
    </source>
</evidence>
<comment type="caution">
    <text evidence="1">The sequence shown here is derived from an EMBL/GenBank/DDBJ whole genome shotgun (WGS) entry which is preliminary data.</text>
</comment>
<sequence length="300" mass="33803">MGRVIPLYQKNLPRVSFHHTQNGFLAIEGRKKTNWQDERYEKIRSHRKEFGRAAQMAADTRLAFSGMLEMFPDKTYYRRLSSSLLSILKSDVTHLRGERTVEAGDVTALTGFDFNQQAQFNRTCRAPYTIAIDRKNGVAKVTFPAFKPSHKLRAPKQATHFQLIATVHAINFDTNRNDSAVASTVNLPLDGKLTAGISLDIPFEKNELRHLFVSIGVVFVETLNNRPYNILGGRYNAMCIAAVSAKVGEEEITVEEPNALPVSKQLYNHANKTGILHASKPYKKPVITGRKRPRLAKLNR</sequence>
<evidence type="ECO:0000313" key="2">
    <source>
        <dbReference type="Proteomes" id="UP000249547"/>
    </source>
</evidence>
<dbReference type="OrthoDB" id="645138at2"/>
<dbReference type="Proteomes" id="UP000249547">
    <property type="component" value="Unassembled WGS sequence"/>
</dbReference>
<dbReference type="AlphaFoldDB" id="A0A327QSJ0"/>
<protein>
    <submittedName>
        <fullName evidence="1">Uncharacterized protein</fullName>
    </submittedName>
</protein>
<gene>
    <name evidence="1" type="ORF">LX64_01993</name>
</gene>
<proteinExistence type="predicted"/>
<dbReference type="RefSeq" id="WP_111597449.1">
    <property type="nucleotide sequence ID" value="NZ_QLLL01000003.1"/>
</dbReference>
<reference evidence="1 2" key="1">
    <citation type="submission" date="2018-06" db="EMBL/GenBank/DDBJ databases">
        <title>Genomic Encyclopedia of Archaeal and Bacterial Type Strains, Phase II (KMG-II): from individual species to whole genera.</title>
        <authorList>
            <person name="Goeker M."/>
        </authorList>
    </citation>
    <scope>NUCLEOTIDE SEQUENCE [LARGE SCALE GENOMIC DNA]</scope>
    <source>
        <strain evidence="1 2">DSM 23857</strain>
    </source>
</reference>
<organism evidence="1 2">
    <name type="scientific">Chitinophaga skermanii</name>
    <dbReference type="NCBI Taxonomy" id="331697"/>
    <lineage>
        <taxon>Bacteria</taxon>
        <taxon>Pseudomonadati</taxon>
        <taxon>Bacteroidota</taxon>
        <taxon>Chitinophagia</taxon>
        <taxon>Chitinophagales</taxon>
        <taxon>Chitinophagaceae</taxon>
        <taxon>Chitinophaga</taxon>
    </lineage>
</organism>